<name>A0ABT5TLX5_9GAMM</name>
<gene>
    <name evidence="1" type="ORF">PQR79_08720</name>
</gene>
<dbReference type="EMBL" id="JAQQPZ010000005">
    <property type="protein sequence ID" value="MDD8059208.1"/>
    <property type="molecule type" value="Genomic_DNA"/>
</dbReference>
<organism evidence="1 2">
    <name type="scientific">Shewanella metallivivens</name>
    <dbReference type="NCBI Taxonomy" id="2872342"/>
    <lineage>
        <taxon>Bacteria</taxon>
        <taxon>Pseudomonadati</taxon>
        <taxon>Pseudomonadota</taxon>
        <taxon>Gammaproteobacteria</taxon>
        <taxon>Alteromonadales</taxon>
        <taxon>Shewanellaceae</taxon>
        <taxon>Shewanella</taxon>
    </lineage>
</organism>
<accession>A0ABT5TLX5</accession>
<evidence type="ECO:0000313" key="1">
    <source>
        <dbReference type="EMBL" id="MDD8059208.1"/>
    </source>
</evidence>
<dbReference type="RefSeq" id="WP_274408446.1">
    <property type="nucleotide sequence ID" value="NZ_JAQQPZ010000005.1"/>
</dbReference>
<dbReference type="Proteomes" id="UP001213691">
    <property type="component" value="Unassembled WGS sequence"/>
</dbReference>
<protein>
    <submittedName>
        <fullName evidence="1">Uncharacterized protein</fullName>
    </submittedName>
</protein>
<keyword evidence="2" id="KW-1185">Reference proteome</keyword>
<proteinExistence type="predicted"/>
<evidence type="ECO:0000313" key="2">
    <source>
        <dbReference type="Proteomes" id="UP001213691"/>
    </source>
</evidence>
<reference evidence="1 2" key="1">
    <citation type="submission" date="2023-02" db="EMBL/GenBank/DDBJ databases">
        <title>Genome sequence of Shewanella metallivivens ER-Te-42B-Light, sp. nov., enriched from sulfide tube worms (Riftia pachyptila) isolated from Explorer Ridge in the Pacific Ocean.</title>
        <authorList>
            <person name="Maltman C."/>
            <person name="Kuzyk S.B."/>
            <person name="Kyndt J.A."/>
            <person name="Yurkov V."/>
        </authorList>
    </citation>
    <scope>NUCLEOTIDE SEQUENCE [LARGE SCALE GENOMIC DNA]</scope>
    <source>
        <strain evidence="1 2">ER-Te-42B-Light</strain>
    </source>
</reference>
<sequence>MLTPAEGHLLQKLGHALRLENYSPNAVGDFEVLLAANIDFRMMIRTEIADVADRILNQVGVSEFH</sequence>
<comment type="caution">
    <text evidence="1">The sequence shown here is derived from an EMBL/GenBank/DDBJ whole genome shotgun (WGS) entry which is preliminary data.</text>
</comment>